<dbReference type="EC" id="1.11.1.16" evidence="7"/>
<dbReference type="PANTHER" id="PTHR30521">
    <property type="entry name" value="DEFERROCHELATASE/PEROXIDASE"/>
    <property type="match status" value="1"/>
</dbReference>
<accession>A0A2R8BGE4</accession>
<evidence type="ECO:0000256" key="4">
    <source>
        <dbReference type="ARBA" id="ARBA00023002"/>
    </source>
</evidence>
<evidence type="ECO:0000256" key="1">
    <source>
        <dbReference type="ARBA" id="ARBA00001970"/>
    </source>
</evidence>
<sequence length="580" mass="64979">MTRELNLNDIQGNVTRAYGRFSFPFARYYFFHIDNAAAGRKFIDEVRKLVTTAERWAPEPAKGEDHVPGVNYKPKVTTNMAFTFLGLWALELPVRTLQGMPDVFAEGMKARAFVLGDRDQTLTEEEAAKDNWCAHWDPIWQKNRVPGAGGKDDVHIWLSLNAQCVPGTVQPVPELEQRVNQIKALLGNGVRLMEGNSQTGPGECQEASAVFEDFGGLKVPSPKEHFGFTDGIGDPVFEGQYSDAQMKTAVIGRGKMMGNGWEPLATGEFILGHPDESQELPPTSRPAEFMHNGTYMAYRKLHENVGTFWDVVDAEVAQYCKVMDVDEDEGRETLLAKMCGRWTDGVPLSVVPTYADWQAFRAKMNFVPTPQEDIDAGKVSKDDAVSPFDAYMNQIKYIKSPEASDFRYADDMAGLKCPVGAHMRRVNTRDYMDPMNKFGVGADGTQPDNPDANTALNKRRRVLRRGLPYGPPNFDSKDDDTEQGVAMMLLGTSLFRQFEFVQQQWIQYGLDFHQGNNTDPLLGNHDHHKRHTIPSCPMTGKPPYVMSKLKTFVECRGGDYFFIPSMTALRMLGMGIVDPT</sequence>
<evidence type="ECO:0000259" key="6">
    <source>
        <dbReference type="Pfam" id="PF21105"/>
    </source>
</evidence>
<evidence type="ECO:0000256" key="3">
    <source>
        <dbReference type="ARBA" id="ARBA00022723"/>
    </source>
</evidence>
<feature type="domain" description="DyP dimeric alpha+beta barrel" evidence="6">
    <location>
        <begin position="9"/>
        <end position="145"/>
    </location>
</feature>
<dbReference type="InterPro" id="IPR049509">
    <property type="entry name" value="DyP_N"/>
</dbReference>
<proteinExistence type="predicted"/>
<keyword evidence="5" id="KW-0408">Iron</keyword>
<dbReference type="PROSITE" id="PS51404">
    <property type="entry name" value="DYP_PEROXIDASE"/>
    <property type="match status" value="1"/>
</dbReference>
<dbReference type="GO" id="GO:0020037">
    <property type="term" value="F:heme binding"/>
    <property type="evidence" value="ECO:0007669"/>
    <property type="project" value="InterPro"/>
</dbReference>
<dbReference type="EMBL" id="OMOR01000001">
    <property type="protein sequence ID" value="SPH22204.1"/>
    <property type="molecule type" value="Genomic_DNA"/>
</dbReference>
<dbReference type="Proteomes" id="UP000244880">
    <property type="component" value="Unassembled WGS sequence"/>
</dbReference>
<name>A0A2R8BGE4_9RHOB</name>
<organism evidence="7 8">
    <name type="scientific">Ascidiaceihabitans donghaensis</name>
    <dbReference type="NCBI Taxonomy" id="1510460"/>
    <lineage>
        <taxon>Bacteria</taxon>
        <taxon>Pseudomonadati</taxon>
        <taxon>Pseudomonadota</taxon>
        <taxon>Alphaproteobacteria</taxon>
        <taxon>Rhodobacterales</taxon>
        <taxon>Paracoccaceae</taxon>
        <taxon>Ascidiaceihabitans</taxon>
    </lineage>
</organism>
<evidence type="ECO:0000256" key="2">
    <source>
        <dbReference type="ARBA" id="ARBA00022559"/>
    </source>
</evidence>
<evidence type="ECO:0000313" key="8">
    <source>
        <dbReference type="Proteomes" id="UP000244880"/>
    </source>
</evidence>
<keyword evidence="8" id="KW-1185">Reference proteome</keyword>
<dbReference type="RefSeq" id="WP_108829181.1">
    <property type="nucleotide sequence ID" value="NZ_OMOR01000001.1"/>
</dbReference>
<evidence type="ECO:0000256" key="5">
    <source>
        <dbReference type="ARBA" id="ARBA00023004"/>
    </source>
</evidence>
<dbReference type="InterPro" id="IPR011008">
    <property type="entry name" value="Dimeric_a/b-barrel"/>
</dbReference>
<keyword evidence="3" id="KW-0479">Metal-binding</keyword>
<reference evidence="7 8" key="1">
    <citation type="submission" date="2018-03" db="EMBL/GenBank/DDBJ databases">
        <authorList>
            <person name="Keele B.F."/>
        </authorList>
    </citation>
    <scope>NUCLEOTIDE SEQUENCE [LARGE SCALE GENOMIC DNA]</scope>
    <source>
        <strain evidence="7 8">CECT 8599</strain>
    </source>
</reference>
<dbReference type="OrthoDB" id="236246at2"/>
<dbReference type="InterPro" id="IPR006314">
    <property type="entry name" value="Dyp_peroxidase"/>
</dbReference>
<keyword evidence="4 7" id="KW-0560">Oxidoreductase</keyword>
<dbReference type="AlphaFoldDB" id="A0A2R8BGE4"/>
<evidence type="ECO:0000313" key="7">
    <source>
        <dbReference type="EMBL" id="SPH22204.1"/>
    </source>
</evidence>
<gene>
    <name evidence="7" type="primary">dyp2</name>
    <name evidence="7" type="ORF">ASD8599_02950</name>
</gene>
<dbReference type="PANTHER" id="PTHR30521:SF5">
    <property type="entry name" value="BLR4509 PROTEIN"/>
    <property type="match status" value="1"/>
</dbReference>
<comment type="cofactor">
    <cofactor evidence="1">
        <name>heme b</name>
        <dbReference type="ChEBI" id="CHEBI:60344"/>
    </cofactor>
</comment>
<dbReference type="GO" id="GO:0005829">
    <property type="term" value="C:cytosol"/>
    <property type="evidence" value="ECO:0007669"/>
    <property type="project" value="TreeGrafter"/>
</dbReference>
<dbReference type="SUPFAM" id="SSF54909">
    <property type="entry name" value="Dimeric alpha+beta barrel"/>
    <property type="match status" value="1"/>
</dbReference>
<keyword evidence="2 7" id="KW-0575">Peroxidase</keyword>
<dbReference type="Pfam" id="PF21105">
    <property type="entry name" value="DyP_N"/>
    <property type="match status" value="1"/>
</dbReference>
<protein>
    <submittedName>
        <fullName evidence="7">Multifunctional dye peroxidase DyP2</fullName>
        <ecNumber evidence="7">1.11.1.16</ecNumber>
    </submittedName>
</protein>
<dbReference type="GO" id="GO:0052750">
    <property type="term" value="F:reactive-black-5:hydrogen-peroxide oxidoreductase activity"/>
    <property type="evidence" value="ECO:0007669"/>
    <property type="project" value="UniProtKB-EC"/>
</dbReference>
<dbReference type="GO" id="GO:0046872">
    <property type="term" value="F:metal ion binding"/>
    <property type="evidence" value="ECO:0007669"/>
    <property type="project" value="UniProtKB-KW"/>
</dbReference>